<proteinExistence type="inferred from homology"/>
<dbReference type="InterPro" id="IPR012577">
    <property type="entry name" value="NIPSNAP"/>
</dbReference>
<dbReference type="PANTHER" id="PTHR21017">
    <property type="entry name" value="NIPSNAP-RELATED"/>
    <property type="match status" value="1"/>
</dbReference>
<protein>
    <recommendedName>
        <fullName evidence="2">NIPSNAP domain-containing protein</fullName>
    </recommendedName>
</protein>
<dbReference type="Proteomes" id="UP000316759">
    <property type="component" value="Unassembled WGS sequence"/>
</dbReference>
<sequence>MLLQRGHVTVNRFSILRLVGFMSMSVETSTRGSWLKSLIHRKEVESQSHILSTSPCIYELQIHEIRPQCVSDYLRQFEHFLNLLPHSGSQAEIVGSWTCEIGRQDTAYHLWKHPSGYLCLGEHTDICRRDKDILNYKQKRNTMLRCRTNQVCLPFSFWPEPAADRSGTNLYELRSYSLRPGAMIEWGNHWARGLRLRSKNLRAVAGLFSHIGEMQVVHHFWAYPNLEVRRKSRDLTWQEPGWNTFVMKTVPLIRSMHSSILRPSSFSPMQ</sequence>
<dbReference type="Pfam" id="PF07978">
    <property type="entry name" value="NIPSNAP"/>
    <property type="match status" value="1"/>
</dbReference>
<dbReference type="AlphaFoldDB" id="A0A504YNU4"/>
<reference evidence="3 4" key="1">
    <citation type="submission" date="2019-04" db="EMBL/GenBank/DDBJ databases">
        <title>Annotation for the trematode Fasciola gigantica.</title>
        <authorList>
            <person name="Choi Y.-J."/>
        </authorList>
    </citation>
    <scope>NUCLEOTIDE SEQUENCE [LARGE SCALE GENOMIC DNA]</scope>
    <source>
        <strain evidence="3">Uganda_cow_1</strain>
    </source>
</reference>
<evidence type="ECO:0000256" key="1">
    <source>
        <dbReference type="ARBA" id="ARBA00005291"/>
    </source>
</evidence>
<dbReference type="FunFam" id="3.30.70.100:FF:000004">
    <property type="entry name" value="NIPSNAP family protein"/>
    <property type="match status" value="1"/>
</dbReference>
<dbReference type="Gene3D" id="3.30.70.100">
    <property type="match status" value="2"/>
</dbReference>
<dbReference type="SUPFAM" id="SSF54909">
    <property type="entry name" value="Dimeric alpha+beta barrel"/>
    <property type="match status" value="2"/>
</dbReference>
<comment type="similarity">
    <text evidence="1">Belongs to the NipSnap family.</text>
</comment>
<dbReference type="InterPro" id="IPR011008">
    <property type="entry name" value="Dimeric_a/b-barrel"/>
</dbReference>
<dbReference type="OrthoDB" id="10262843at2759"/>
<accession>A0A504YNU4</accession>
<evidence type="ECO:0000313" key="4">
    <source>
        <dbReference type="Proteomes" id="UP000316759"/>
    </source>
</evidence>
<dbReference type="STRING" id="46835.A0A504YNU4"/>
<dbReference type="EMBL" id="SUNJ01010528">
    <property type="protein sequence ID" value="TPP59587.1"/>
    <property type="molecule type" value="Genomic_DNA"/>
</dbReference>
<gene>
    <name evidence="3" type="ORF">FGIG_02064</name>
</gene>
<dbReference type="GO" id="GO:0000423">
    <property type="term" value="P:mitophagy"/>
    <property type="evidence" value="ECO:0007669"/>
    <property type="project" value="UniProtKB-ARBA"/>
</dbReference>
<comment type="caution">
    <text evidence="3">The sequence shown here is derived from an EMBL/GenBank/DDBJ whole genome shotgun (WGS) entry which is preliminary data.</text>
</comment>
<dbReference type="PANTHER" id="PTHR21017:SF17">
    <property type="entry name" value="PROTEIN NIPSNAP"/>
    <property type="match status" value="1"/>
</dbReference>
<feature type="domain" description="NIPSNAP" evidence="2">
    <location>
        <begin position="171"/>
        <end position="268"/>
    </location>
</feature>
<dbReference type="GO" id="GO:0005739">
    <property type="term" value="C:mitochondrion"/>
    <property type="evidence" value="ECO:0007669"/>
    <property type="project" value="TreeGrafter"/>
</dbReference>
<evidence type="ECO:0000313" key="3">
    <source>
        <dbReference type="EMBL" id="TPP59587.1"/>
    </source>
</evidence>
<evidence type="ECO:0000259" key="2">
    <source>
        <dbReference type="Pfam" id="PF07978"/>
    </source>
</evidence>
<organism evidence="3 4">
    <name type="scientific">Fasciola gigantica</name>
    <name type="common">Giant liver fluke</name>
    <dbReference type="NCBI Taxonomy" id="46835"/>
    <lineage>
        <taxon>Eukaryota</taxon>
        <taxon>Metazoa</taxon>
        <taxon>Spiralia</taxon>
        <taxon>Lophotrochozoa</taxon>
        <taxon>Platyhelminthes</taxon>
        <taxon>Trematoda</taxon>
        <taxon>Digenea</taxon>
        <taxon>Plagiorchiida</taxon>
        <taxon>Echinostomata</taxon>
        <taxon>Echinostomatoidea</taxon>
        <taxon>Fasciolidae</taxon>
        <taxon>Fasciola</taxon>
    </lineage>
</organism>
<dbReference type="InterPro" id="IPR051557">
    <property type="entry name" value="NipSnap_domain"/>
</dbReference>
<name>A0A504YNU4_FASGI</name>
<keyword evidence="4" id="KW-1185">Reference proteome</keyword>